<dbReference type="AlphaFoldDB" id="A0A2P6MVJ5"/>
<dbReference type="Proteomes" id="UP000241769">
    <property type="component" value="Unassembled WGS sequence"/>
</dbReference>
<evidence type="ECO:0000313" key="6">
    <source>
        <dbReference type="EMBL" id="PRP75732.1"/>
    </source>
</evidence>
<dbReference type="PANTHER" id="PTHR21277">
    <property type="entry name" value="TRANSCRIPTIONAL ADAPTER 1"/>
    <property type="match status" value="1"/>
</dbReference>
<evidence type="ECO:0000256" key="2">
    <source>
        <dbReference type="ARBA" id="ARBA00023015"/>
    </source>
</evidence>
<dbReference type="EMBL" id="MDYQ01000364">
    <property type="protein sequence ID" value="PRP75732.1"/>
    <property type="molecule type" value="Genomic_DNA"/>
</dbReference>
<reference evidence="6 7" key="1">
    <citation type="journal article" date="2018" name="Genome Biol. Evol.">
        <title>Multiple Roots of Fruiting Body Formation in Amoebozoa.</title>
        <authorList>
            <person name="Hillmann F."/>
            <person name="Forbes G."/>
            <person name="Novohradska S."/>
            <person name="Ferling I."/>
            <person name="Riege K."/>
            <person name="Groth M."/>
            <person name="Westermann M."/>
            <person name="Marz M."/>
            <person name="Spaller T."/>
            <person name="Winckler T."/>
            <person name="Schaap P."/>
            <person name="Glockner G."/>
        </authorList>
    </citation>
    <scope>NUCLEOTIDE SEQUENCE [LARGE SCALE GENOMIC DNA]</scope>
    <source>
        <strain evidence="6 7">Jena</strain>
    </source>
</reference>
<keyword evidence="7" id="KW-1185">Reference proteome</keyword>
<evidence type="ECO:0000256" key="3">
    <source>
        <dbReference type="ARBA" id="ARBA00023163"/>
    </source>
</evidence>
<dbReference type="GO" id="GO:0006357">
    <property type="term" value="P:regulation of transcription by RNA polymerase II"/>
    <property type="evidence" value="ECO:0007669"/>
    <property type="project" value="TreeGrafter"/>
</dbReference>
<comment type="caution">
    <text evidence="6">The sequence shown here is derived from an EMBL/GenBank/DDBJ whole genome shotgun (WGS) entry which is preliminary data.</text>
</comment>
<dbReference type="GO" id="GO:0005634">
    <property type="term" value="C:nucleus"/>
    <property type="evidence" value="ECO:0007669"/>
    <property type="project" value="UniProtKB-SubCell"/>
</dbReference>
<feature type="compositionally biased region" description="Basic and acidic residues" evidence="5">
    <location>
        <begin position="115"/>
        <end position="128"/>
    </location>
</feature>
<feature type="region of interest" description="Disordered" evidence="5">
    <location>
        <begin position="110"/>
        <end position="137"/>
    </location>
</feature>
<keyword evidence="4" id="KW-0539">Nucleus</keyword>
<protein>
    <submittedName>
        <fullName evidence="6">Uncharacterized protein</fullName>
    </submittedName>
</protein>
<dbReference type="InParanoid" id="A0A2P6MVJ5"/>
<evidence type="ECO:0000256" key="4">
    <source>
        <dbReference type="ARBA" id="ARBA00023242"/>
    </source>
</evidence>
<dbReference type="GO" id="GO:0003713">
    <property type="term" value="F:transcription coactivator activity"/>
    <property type="evidence" value="ECO:0007669"/>
    <property type="project" value="TreeGrafter"/>
</dbReference>
<gene>
    <name evidence="6" type="ORF">PROFUN_09156</name>
</gene>
<keyword evidence="3" id="KW-0804">Transcription</keyword>
<name>A0A2P6MVJ5_9EUKA</name>
<dbReference type="Pfam" id="PF12767">
    <property type="entry name" value="SAGA-Tad1"/>
    <property type="match status" value="1"/>
</dbReference>
<proteinExistence type="predicted"/>
<organism evidence="6 7">
    <name type="scientific">Planoprotostelium fungivorum</name>
    <dbReference type="NCBI Taxonomy" id="1890364"/>
    <lineage>
        <taxon>Eukaryota</taxon>
        <taxon>Amoebozoa</taxon>
        <taxon>Evosea</taxon>
        <taxon>Variosea</taxon>
        <taxon>Cavosteliida</taxon>
        <taxon>Cavosteliaceae</taxon>
        <taxon>Planoprotostelium</taxon>
    </lineage>
</organism>
<dbReference type="GO" id="GO:0000124">
    <property type="term" value="C:SAGA complex"/>
    <property type="evidence" value="ECO:0007669"/>
    <property type="project" value="UniProtKB-ARBA"/>
</dbReference>
<accession>A0A2P6MVJ5</accession>
<evidence type="ECO:0000313" key="7">
    <source>
        <dbReference type="Proteomes" id="UP000241769"/>
    </source>
</evidence>
<dbReference type="PANTHER" id="PTHR21277:SF5">
    <property type="entry name" value="TRANSCRIPTIONAL ADAPTER 1"/>
    <property type="match status" value="1"/>
</dbReference>
<comment type="subcellular location">
    <subcellularLocation>
        <location evidence="1">Nucleus</location>
    </subcellularLocation>
</comment>
<sequence length="253" mass="28425">MDVLPSNDGRINLQLIRNKLNIVLEKSSGREDGVQLYWSCFKRFAQAKLTKPEMDSTALSLLKTSENIALHNLFVKAIINNIQSPYSGPLSIRRGTTAYNQIVASESSTKSVRKSTKDARKPTEEKIETTTTTKSTEPMEEIVNTTPICEHLALTHRTNLIAAQASLCHVHPEAIQYLDMCIRKYLTQILSEASPSATIMREDLKRKDGSLEQFKMFTVEDIIEAIENKPELSPVDTQVLLDKISMALALYKL</sequence>
<evidence type="ECO:0000256" key="1">
    <source>
        <dbReference type="ARBA" id="ARBA00004123"/>
    </source>
</evidence>
<keyword evidence="2" id="KW-0805">Transcription regulation</keyword>
<evidence type="ECO:0000256" key="5">
    <source>
        <dbReference type="SAM" id="MobiDB-lite"/>
    </source>
</evidence>
<dbReference type="InterPro" id="IPR024738">
    <property type="entry name" value="Hfi1/Tada1"/>
</dbReference>